<protein>
    <submittedName>
        <fullName evidence="2">Uncharacterized protein</fullName>
    </submittedName>
</protein>
<organism evidence="2">
    <name type="scientific">Timema monikensis</name>
    <dbReference type="NCBI Taxonomy" id="170555"/>
    <lineage>
        <taxon>Eukaryota</taxon>
        <taxon>Metazoa</taxon>
        <taxon>Ecdysozoa</taxon>
        <taxon>Arthropoda</taxon>
        <taxon>Hexapoda</taxon>
        <taxon>Insecta</taxon>
        <taxon>Pterygota</taxon>
        <taxon>Neoptera</taxon>
        <taxon>Polyneoptera</taxon>
        <taxon>Phasmatodea</taxon>
        <taxon>Timematodea</taxon>
        <taxon>Timematoidea</taxon>
        <taxon>Timematidae</taxon>
        <taxon>Timema</taxon>
    </lineage>
</organism>
<feature type="region of interest" description="Disordered" evidence="1">
    <location>
        <begin position="474"/>
        <end position="517"/>
    </location>
</feature>
<dbReference type="AlphaFoldDB" id="A0A7R9E6P1"/>
<sequence length="597" mass="66371">MSKYIRGLARTGVARRQCWFAVFTLPRLCPSFSINKNAACLVVWFGKARMLGWKRRTGRGVSPFKEEWVGGTASYYPFGLYALSTNYANALGIRKVELEEVNPHWRGGRVENHLGKTSPSSPDRNWNLDLPVLSSRAQHDKHVSQLRHRGGSMASPNFQLVHGVKPPILNGPDNGLALPTNGRLSLEFGSYEPYLMVPHTFMEGECSNHSKKSIHNTLDRDSNPDIPITGSLVYCESDTLSYVAIETIQPVMAVYVFQGDAFFSVYLPPLLWALHLQASLPRYQPTVFVYFSRYDSLRRVIMMPNVNRNWRDQSANNVLARQSGHPVALSLARSPVWPPSRPLARALTSLATQSRSLTRVLTSLATQSRSLTRQSGHPVDLSLARSRARQSGHPVVLSLACSPVWQPSRSLACALASLQSGHPVALSLACSPVWPPSRSLARPLVSLAEILELYRWTGIGKVELKEVNPHLRGGRVENHLGKTTPNSPDRDSNLDLPVLSSRAQHDKRVSQLRHRGGKGVDTRWHIVDSATLRTSTISITTKKSTVSVGESDKVTQTRHPMPHPKERNSSGGNPSKKTSTTDFTEDFSIEKSFFQYP</sequence>
<evidence type="ECO:0000256" key="1">
    <source>
        <dbReference type="SAM" id="MobiDB-lite"/>
    </source>
</evidence>
<evidence type="ECO:0000313" key="2">
    <source>
        <dbReference type="EMBL" id="CAD7428459.1"/>
    </source>
</evidence>
<gene>
    <name evidence="2" type="ORF">TMSB3V08_LOCUS5263</name>
</gene>
<accession>A0A7R9E6P1</accession>
<feature type="compositionally biased region" description="Polar residues" evidence="1">
    <location>
        <begin position="569"/>
        <end position="582"/>
    </location>
</feature>
<feature type="region of interest" description="Disordered" evidence="1">
    <location>
        <begin position="543"/>
        <end position="597"/>
    </location>
</feature>
<dbReference type="EMBL" id="OB793743">
    <property type="protein sequence ID" value="CAD7428459.1"/>
    <property type="molecule type" value="Genomic_DNA"/>
</dbReference>
<proteinExistence type="predicted"/>
<reference evidence="2" key="1">
    <citation type="submission" date="2020-11" db="EMBL/GenBank/DDBJ databases">
        <authorList>
            <person name="Tran Van P."/>
        </authorList>
    </citation>
    <scope>NUCLEOTIDE SEQUENCE</scope>
</reference>
<name>A0A7R9E6P1_9NEOP</name>